<proteinExistence type="predicted"/>
<reference evidence="3" key="1">
    <citation type="journal article" date="2011" name="Genome Res.">
        <title>Phylogeny-wide analysis of social amoeba genomes highlights ancient origins for complex intercellular communication.</title>
        <authorList>
            <person name="Heidel A.J."/>
            <person name="Lawal H.M."/>
            <person name="Felder M."/>
            <person name="Schilde C."/>
            <person name="Helps N.R."/>
            <person name="Tunggal B."/>
            <person name="Rivero F."/>
            <person name="John U."/>
            <person name="Schleicher M."/>
            <person name="Eichinger L."/>
            <person name="Platzer M."/>
            <person name="Noegel A.A."/>
            <person name="Schaap P."/>
            <person name="Gloeckner G."/>
        </authorList>
    </citation>
    <scope>NUCLEOTIDE SEQUENCE [LARGE SCALE GENOMIC DNA]</scope>
    <source>
        <strain evidence="3">SH3</strain>
    </source>
</reference>
<dbReference type="KEGG" id="dfa:DFA_00577"/>
<organism evidence="2 3">
    <name type="scientific">Cavenderia fasciculata</name>
    <name type="common">Slime mold</name>
    <name type="synonym">Dictyostelium fasciculatum</name>
    <dbReference type="NCBI Taxonomy" id="261658"/>
    <lineage>
        <taxon>Eukaryota</taxon>
        <taxon>Amoebozoa</taxon>
        <taxon>Evosea</taxon>
        <taxon>Eumycetozoa</taxon>
        <taxon>Dictyostelia</taxon>
        <taxon>Acytosteliales</taxon>
        <taxon>Cavenderiaceae</taxon>
        <taxon>Cavenderia</taxon>
    </lineage>
</organism>
<dbReference type="Proteomes" id="UP000007797">
    <property type="component" value="Unassembled WGS sequence"/>
</dbReference>
<feature type="compositionally biased region" description="Acidic residues" evidence="1">
    <location>
        <begin position="15"/>
        <end position="26"/>
    </location>
</feature>
<feature type="region of interest" description="Disordered" evidence="1">
    <location>
        <begin position="1"/>
        <end position="26"/>
    </location>
</feature>
<dbReference type="AlphaFoldDB" id="F4PSM4"/>
<gene>
    <name evidence="2" type="ORF">DFA_00577</name>
</gene>
<accession>F4PSM4</accession>
<evidence type="ECO:0000313" key="2">
    <source>
        <dbReference type="EMBL" id="EGG20716.1"/>
    </source>
</evidence>
<dbReference type="RefSeq" id="XP_004358566.1">
    <property type="nucleotide sequence ID" value="XM_004358509.1"/>
</dbReference>
<protein>
    <submittedName>
        <fullName evidence="2">Uncharacterized protein</fullName>
    </submittedName>
</protein>
<sequence>MSDGFLSRRPNEEREKDDEGVEEDEKNEVEVIDYRCSCDLVDSRMVVVGGESKDDSDGHFPESLRPWLPVYPSFIDFVQILIGKTPSSIIIH</sequence>
<dbReference type="GeneID" id="14873814"/>
<dbReference type="EMBL" id="GL883010">
    <property type="protein sequence ID" value="EGG20716.1"/>
    <property type="molecule type" value="Genomic_DNA"/>
</dbReference>
<keyword evidence="3" id="KW-1185">Reference proteome</keyword>
<evidence type="ECO:0000256" key="1">
    <source>
        <dbReference type="SAM" id="MobiDB-lite"/>
    </source>
</evidence>
<evidence type="ECO:0000313" key="3">
    <source>
        <dbReference type="Proteomes" id="UP000007797"/>
    </source>
</evidence>
<name>F4PSM4_CACFS</name>